<proteinExistence type="predicted"/>
<organism evidence="4 5">
    <name type="scientific">Microbacterium barkeri</name>
    <dbReference type="NCBI Taxonomy" id="33917"/>
    <lineage>
        <taxon>Bacteria</taxon>
        <taxon>Bacillati</taxon>
        <taxon>Actinomycetota</taxon>
        <taxon>Actinomycetes</taxon>
        <taxon>Micrococcales</taxon>
        <taxon>Microbacteriaceae</taxon>
        <taxon>Microbacterium</taxon>
    </lineage>
</organism>
<dbReference type="EMBL" id="BSEJ01000008">
    <property type="protein sequence ID" value="GLJ61780.1"/>
    <property type="molecule type" value="Genomic_DNA"/>
</dbReference>
<dbReference type="Gene3D" id="1.10.1660.10">
    <property type="match status" value="1"/>
</dbReference>
<dbReference type="RefSeq" id="WP_271173490.1">
    <property type="nucleotide sequence ID" value="NZ_BSEJ01000008.1"/>
</dbReference>
<protein>
    <submittedName>
        <fullName evidence="4">MerR family transcriptional regulator</fullName>
    </submittedName>
</protein>
<dbReference type="GO" id="GO:0003700">
    <property type="term" value="F:DNA-binding transcription factor activity"/>
    <property type="evidence" value="ECO:0007669"/>
    <property type="project" value="InterPro"/>
</dbReference>
<dbReference type="SUPFAM" id="SSF46955">
    <property type="entry name" value="Putative DNA-binding domain"/>
    <property type="match status" value="1"/>
</dbReference>
<dbReference type="Proteomes" id="UP001142462">
    <property type="component" value="Unassembled WGS sequence"/>
</dbReference>
<dbReference type="CDD" id="cd01106">
    <property type="entry name" value="HTH_TipAL-Mta"/>
    <property type="match status" value="1"/>
</dbReference>
<dbReference type="InterPro" id="IPR009061">
    <property type="entry name" value="DNA-bd_dom_put_sf"/>
</dbReference>
<sequence>MEWSIQQIARLTGTTSRTLRHYDDIGLLPPSRVGHNGYRYYDESALVRLQRILLLRELGLGLPQIGDVLARETSPARALETHLAWLEEEKGRLERQIRAVTSTIGSLKEGKELMAENMFDGFDHTQYKDEVEQRWGRDAYARGDAWWRGMSDAERSAWGERSSQLARDWTAAAEAGVDPASDDAQALAQRHVEWLTGIPGTPAAAPGGDVKAYVLGLAEMYVADDRFAANYGGTAGATFVRDALTVYADARL</sequence>
<dbReference type="PANTHER" id="PTHR30204">
    <property type="entry name" value="REDOX-CYCLING DRUG-SENSING TRANSCRIPTIONAL ACTIVATOR SOXR"/>
    <property type="match status" value="1"/>
</dbReference>
<name>A0A9W6LX25_9MICO</name>
<dbReference type="PROSITE" id="PS50937">
    <property type="entry name" value="HTH_MERR_2"/>
    <property type="match status" value="1"/>
</dbReference>
<evidence type="ECO:0000313" key="5">
    <source>
        <dbReference type="Proteomes" id="UP001142462"/>
    </source>
</evidence>
<dbReference type="AlphaFoldDB" id="A0A9W6LX25"/>
<reference evidence="4" key="2">
    <citation type="submission" date="2023-01" db="EMBL/GenBank/DDBJ databases">
        <authorList>
            <person name="Sun Q."/>
            <person name="Evtushenko L."/>
        </authorList>
    </citation>
    <scope>NUCLEOTIDE SEQUENCE</scope>
    <source>
        <strain evidence="4">VKM Ac-1020</strain>
    </source>
</reference>
<dbReference type="PRINTS" id="PR00040">
    <property type="entry name" value="HTHMERR"/>
</dbReference>
<dbReference type="Gene3D" id="1.10.490.50">
    <property type="entry name" value="Antibiotic binding domain of TipA-like multidrug resistance regulators"/>
    <property type="match status" value="1"/>
</dbReference>
<dbReference type="PANTHER" id="PTHR30204:SF97">
    <property type="entry name" value="MERR FAMILY REGULATORY PROTEIN"/>
    <property type="match status" value="1"/>
</dbReference>
<accession>A0A9W6LX25</accession>
<dbReference type="InterPro" id="IPR012925">
    <property type="entry name" value="TipAS_dom"/>
</dbReference>
<dbReference type="InterPro" id="IPR047057">
    <property type="entry name" value="MerR_fam"/>
</dbReference>
<dbReference type="Pfam" id="PF13411">
    <property type="entry name" value="MerR_1"/>
    <property type="match status" value="1"/>
</dbReference>
<keyword evidence="5" id="KW-1185">Reference proteome</keyword>
<evidence type="ECO:0000313" key="4">
    <source>
        <dbReference type="EMBL" id="GLJ61780.1"/>
    </source>
</evidence>
<reference evidence="4" key="1">
    <citation type="journal article" date="2014" name="Int. J. Syst. Evol. Microbiol.">
        <title>Complete genome sequence of Corynebacterium casei LMG S-19264T (=DSM 44701T), isolated from a smear-ripened cheese.</title>
        <authorList>
            <consortium name="US DOE Joint Genome Institute (JGI-PGF)"/>
            <person name="Walter F."/>
            <person name="Albersmeier A."/>
            <person name="Kalinowski J."/>
            <person name="Ruckert C."/>
        </authorList>
    </citation>
    <scope>NUCLEOTIDE SEQUENCE</scope>
    <source>
        <strain evidence="4">VKM Ac-1020</strain>
    </source>
</reference>
<evidence type="ECO:0000259" key="3">
    <source>
        <dbReference type="PROSITE" id="PS50937"/>
    </source>
</evidence>
<feature type="domain" description="HTH merR-type" evidence="3">
    <location>
        <begin position="1"/>
        <end position="71"/>
    </location>
</feature>
<dbReference type="SMART" id="SM00422">
    <property type="entry name" value="HTH_MERR"/>
    <property type="match status" value="1"/>
</dbReference>
<keyword evidence="1" id="KW-0238">DNA-binding</keyword>
<gene>
    <name evidence="4" type="ORF">GCM10017576_19100</name>
</gene>
<dbReference type="InterPro" id="IPR036244">
    <property type="entry name" value="TipA-like_antibiotic-bd"/>
</dbReference>
<feature type="coiled-coil region" evidence="2">
    <location>
        <begin position="76"/>
        <end position="103"/>
    </location>
</feature>
<evidence type="ECO:0000256" key="1">
    <source>
        <dbReference type="ARBA" id="ARBA00023125"/>
    </source>
</evidence>
<keyword evidence="2" id="KW-0175">Coiled coil</keyword>
<dbReference type="Pfam" id="PF07739">
    <property type="entry name" value="TipAS"/>
    <property type="match status" value="1"/>
</dbReference>
<dbReference type="InterPro" id="IPR000551">
    <property type="entry name" value="MerR-type_HTH_dom"/>
</dbReference>
<comment type="caution">
    <text evidence="4">The sequence shown here is derived from an EMBL/GenBank/DDBJ whole genome shotgun (WGS) entry which is preliminary data.</text>
</comment>
<evidence type="ECO:0000256" key="2">
    <source>
        <dbReference type="SAM" id="Coils"/>
    </source>
</evidence>
<dbReference type="GO" id="GO:0003677">
    <property type="term" value="F:DNA binding"/>
    <property type="evidence" value="ECO:0007669"/>
    <property type="project" value="UniProtKB-KW"/>
</dbReference>
<dbReference type="SUPFAM" id="SSF89082">
    <property type="entry name" value="Antibiotic binding domain of TipA-like multidrug resistance regulators"/>
    <property type="match status" value="1"/>
</dbReference>